<name>A0AB34KWW0_9PEZI</name>
<sequence length="237" mass="25398">MNQGLSALSDNRVPQIPGIGGLPNQAMLPNTGIESGRQLPLAVPRGFATLRQRVDISAEFLTLISRTACFDFGSPGVESRLHQLILDLIVSSAGAATSNLPLPGHPIQGHLRIACTCLTIFQGQRADGKKIAGAAEYDAGLTAAWSEVVTMDQGALSEPKTAQASLWAVFIISVTTGAGAAASIFHQLLHTLFQDLNVQIWEHVRGILLEFIFPVSFLDEPCKNFFHGLQDLRIGFG</sequence>
<organism evidence="1 2">
    <name type="scientific">Cladosporium halotolerans</name>
    <dbReference type="NCBI Taxonomy" id="1052096"/>
    <lineage>
        <taxon>Eukaryota</taxon>
        <taxon>Fungi</taxon>
        <taxon>Dikarya</taxon>
        <taxon>Ascomycota</taxon>
        <taxon>Pezizomycotina</taxon>
        <taxon>Dothideomycetes</taxon>
        <taxon>Dothideomycetidae</taxon>
        <taxon>Cladosporiales</taxon>
        <taxon>Cladosporiaceae</taxon>
        <taxon>Cladosporium</taxon>
    </lineage>
</organism>
<comment type="caution">
    <text evidence="1">The sequence shown here is derived from an EMBL/GenBank/DDBJ whole genome shotgun (WGS) entry which is preliminary data.</text>
</comment>
<evidence type="ECO:0000313" key="2">
    <source>
        <dbReference type="Proteomes" id="UP000803884"/>
    </source>
</evidence>
<dbReference type="RefSeq" id="XP_069232614.1">
    <property type="nucleotide sequence ID" value="XM_069370255.1"/>
</dbReference>
<dbReference type="GeneID" id="96003093"/>
<keyword evidence="2" id="KW-1185">Reference proteome</keyword>
<protein>
    <submittedName>
        <fullName evidence="1">Uncharacterized protein</fullName>
    </submittedName>
</protein>
<reference evidence="1 2" key="1">
    <citation type="journal article" date="2020" name="Microbiol. Resour. Announc.">
        <title>Draft Genome Sequence of a Cladosporium Species Isolated from the Mesophotic Ascidian Didemnum maculosum.</title>
        <authorList>
            <person name="Gioti A."/>
            <person name="Siaperas R."/>
            <person name="Nikolaivits E."/>
            <person name="Le Goff G."/>
            <person name="Ouazzani J."/>
            <person name="Kotoulas G."/>
            <person name="Topakas E."/>
        </authorList>
    </citation>
    <scope>NUCLEOTIDE SEQUENCE [LARGE SCALE GENOMIC DNA]</scope>
    <source>
        <strain evidence="1 2">TM138-S3</strain>
    </source>
</reference>
<accession>A0AB34KWW0</accession>
<proteinExistence type="predicted"/>
<dbReference type="AlphaFoldDB" id="A0AB34KWW0"/>
<dbReference type="Proteomes" id="UP000803884">
    <property type="component" value="Unassembled WGS sequence"/>
</dbReference>
<evidence type="ECO:0000313" key="1">
    <source>
        <dbReference type="EMBL" id="KAL1589509.1"/>
    </source>
</evidence>
<dbReference type="EMBL" id="JAAQHG020000004">
    <property type="protein sequence ID" value="KAL1589509.1"/>
    <property type="molecule type" value="Genomic_DNA"/>
</dbReference>
<gene>
    <name evidence="1" type="ORF">WHR41_01649</name>
</gene>